<evidence type="ECO:0000256" key="8">
    <source>
        <dbReference type="ARBA" id="ARBA00022777"/>
    </source>
</evidence>
<dbReference type="InterPro" id="IPR001206">
    <property type="entry name" value="Diacylglycerol_kinase_cat_dom"/>
</dbReference>
<evidence type="ECO:0000256" key="26">
    <source>
        <dbReference type="ARBA" id="ARBA00044480"/>
    </source>
</evidence>
<dbReference type="InterPro" id="IPR016064">
    <property type="entry name" value="NAD/diacylglycerol_kinase_sf"/>
</dbReference>
<evidence type="ECO:0000259" key="31">
    <source>
        <dbReference type="PROSITE" id="PS50146"/>
    </source>
</evidence>
<dbReference type="UniPathway" id="UPA00230"/>
<reference evidence="32 33" key="1">
    <citation type="submission" date="2019-07" db="EMBL/GenBank/DDBJ databases">
        <title>Draft genome assembly of a fouling barnacle, Amphibalanus amphitrite (Darwin, 1854): The first reference genome for Thecostraca.</title>
        <authorList>
            <person name="Kim W."/>
        </authorList>
    </citation>
    <scope>NUCLEOTIDE SEQUENCE [LARGE SCALE GENOMIC DNA]</scope>
    <source>
        <strain evidence="32">SNU_AA5</strain>
        <tissue evidence="32">Soma without cirri and trophi</tissue>
    </source>
</reference>
<dbReference type="GO" id="GO:0046512">
    <property type="term" value="P:sphingosine biosynthetic process"/>
    <property type="evidence" value="ECO:0007669"/>
    <property type="project" value="TreeGrafter"/>
</dbReference>
<keyword evidence="6" id="KW-0808">Transferase</keyword>
<evidence type="ECO:0000256" key="24">
    <source>
        <dbReference type="ARBA" id="ARBA00026142"/>
    </source>
</evidence>
<dbReference type="GO" id="GO:0005743">
    <property type="term" value="C:mitochondrial inner membrane"/>
    <property type="evidence" value="ECO:0007669"/>
    <property type="project" value="UniProtKB-SubCell"/>
</dbReference>
<keyword evidence="33" id="KW-1185">Reference proteome</keyword>
<comment type="caution">
    <text evidence="32">The sequence shown here is derived from an EMBL/GenBank/DDBJ whole genome shotgun (WGS) entry which is preliminary data.</text>
</comment>
<keyword evidence="8 32" id="KW-0418">Kinase</keyword>
<comment type="catalytic activity">
    <reaction evidence="20">
        <text>1-hexadecanoyl-sn-glycerol + ATP = 1-hexadecanoyl-sn-glycero-3-phosphate + ADP + H(+)</text>
        <dbReference type="Rhea" id="RHEA:43308"/>
        <dbReference type="ChEBI" id="CHEBI:15378"/>
        <dbReference type="ChEBI" id="CHEBI:30616"/>
        <dbReference type="ChEBI" id="CHEBI:57518"/>
        <dbReference type="ChEBI" id="CHEBI:75542"/>
        <dbReference type="ChEBI" id="CHEBI:456216"/>
    </reaction>
    <physiologicalReaction direction="left-to-right" evidence="20">
        <dbReference type="Rhea" id="RHEA:43309"/>
    </physiologicalReaction>
</comment>
<evidence type="ECO:0000256" key="20">
    <source>
        <dbReference type="ARBA" id="ARBA00024636"/>
    </source>
</evidence>
<evidence type="ECO:0000256" key="22">
    <source>
        <dbReference type="ARBA" id="ARBA00026096"/>
    </source>
</evidence>
<comment type="catalytic activity">
    <reaction evidence="17">
        <text>1-(9Z-octadecenoyl)-sn-glycerol + ATP = 1-(9Z-octadecenoyl)-sn-glycero-3-phosphate + ADP + H(+)</text>
        <dbReference type="Rhea" id="RHEA:41079"/>
        <dbReference type="ChEBI" id="CHEBI:15378"/>
        <dbReference type="ChEBI" id="CHEBI:30616"/>
        <dbReference type="ChEBI" id="CHEBI:74544"/>
        <dbReference type="ChEBI" id="CHEBI:75757"/>
        <dbReference type="ChEBI" id="CHEBI:456216"/>
    </reaction>
    <physiologicalReaction direction="left-to-right" evidence="17">
        <dbReference type="Rhea" id="RHEA:41080"/>
    </physiologicalReaction>
</comment>
<dbReference type="InterPro" id="IPR017438">
    <property type="entry name" value="ATP-NAD_kinase_N"/>
</dbReference>
<keyword evidence="13" id="KW-0472">Membrane</keyword>
<dbReference type="InterPro" id="IPR045579">
    <property type="entry name" value="AGK_C"/>
</dbReference>
<dbReference type="GO" id="GO:0004143">
    <property type="term" value="F:ATP-dependent diacylglycerol kinase activity"/>
    <property type="evidence" value="ECO:0007669"/>
    <property type="project" value="UniProtKB-EC"/>
</dbReference>
<evidence type="ECO:0000256" key="9">
    <source>
        <dbReference type="ARBA" id="ARBA00022792"/>
    </source>
</evidence>
<dbReference type="OrthoDB" id="9979394at2759"/>
<dbReference type="PROSITE" id="PS50146">
    <property type="entry name" value="DAGK"/>
    <property type="match status" value="1"/>
</dbReference>
<dbReference type="GO" id="GO:0001729">
    <property type="term" value="F:ceramide kinase activity"/>
    <property type="evidence" value="ECO:0007669"/>
    <property type="project" value="UniProtKB-EC"/>
</dbReference>
<evidence type="ECO:0000256" key="27">
    <source>
        <dbReference type="ARBA" id="ARBA00048034"/>
    </source>
</evidence>
<evidence type="ECO:0000256" key="11">
    <source>
        <dbReference type="ARBA" id="ARBA00023098"/>
    </source>
</evidence>
<evidence type="ECO:0000256" key="16">
    <source>
        <dbReference type="ARBA" id="ARBA00024483"/>
    </source>
</evidence>
<evidence type="ECO:0000256" key="28">
    <source>
        <dbReference type="ARBA" id="ARBA00048663"/>
    </source>
</evidence>
<dbReference type="SUPFAM" id="SSF111331">
    <property type="entry name" value="NAD kinase/diacylglycerol kinase-like"/>
    <property type="match status" value="1"/>
</dbReference>
<comment type="catalytic activity">
    <reaction evidence="19">
        <text>2-(5Z,8Z,11Z,14Z-eicosatetraenoyl)-glycerol + ATP = 2-(5Z,8Z,11Z,14Z-eicosatetraenoyl)-sn-glycero-3-phosphate + ADP + H(+)</text>
        <dbReference type="Rhea" id="RHEA:43316"/>
        <dbReference type="ChEBI" id="CHEBI:15378"/>
        <dbReference type="ChEBI" id="CHEBI:30616"/>
        <dbReference type="ChEBI" id="CHEBI:52392"/>
        <dbReference type="ChEBI" id="CHEBI:78209"/>
        <dbReference type="ChEBI" id="CHEBI:456216"/>
    </reaction>
    <physiologicalReaction direction="left-to-right" evidence="19">
        <dbReference type="Rhea" id="RHEA:43317"/>
    </physiologicalReaction>
</comment>
<organism evidence="32 33">
    <name type="scientific">Amphibalanus amphitrite</name>
    <name type="common">Striped barnacle</name>
    <name type="synonym">Balanus amphitrite</name>
    <dbReference type="NCBI Taxonomy" id="1232801"/>
    <lineage>
        <taxon>Eukaryota</taxon>
        <taxon>Metazoa</taxon>
        <taxon>Ecdysozoa</taxon>
        <taxon>Arthropoda</taxon>
        <taxon>Crustacea</taxon>
        <taxon>Multicrustacea</taxon>
        <taxon>Cirripedia</taxon>
        <taxon>Thoracica</taxon>
        <taxon>Thoracicalcarea</taxon>
        <taxon>Balanomorpha</taxon>
        <taxon>Balanoidea</taxon>
        <taxon>Balanidae</taxon>
        <taxon>Amphibalaninae</taxon>
        <taxon>Amphibalanus</taxon>
    </lineage>
</organism>
<keyword evidence="7" id="KW-0547">Nucleotide-binding</keyword>
<evidence type="ECO:0000256" key="18">
    <source>
        <dbReference type="ARBA" id="ARBA00024512"/>
    </source>
</evidence>
<dbReference type="Gene3D" id="3.40.50.10330">
    <property type="entry name" value="Probable inorganic polyphosphate/atp-NAD kinase, domain 1"/>
    <property type="match status" value="1"/>
</dbReference>
<comment type="subcellular location">
    <subcellularLocation>
        <location evidence="3">Mitochondrion inner membrane</location>
        <topology evidence="3">Peripheral membrane protein</topology>
    </subcellularLocation>
    <subcellularLocation>
        <location evidence="2">Mitochondrion intermembrane space</location>
    </subcellularLocation>
</comment>
<evidence type="ECO:0000256" key="14">
    <source>
        <dbReference type="ARBA" id="ARBA00023371"/>
    </source>
</evidence>
<dbReference type="SMART" id="SM00046">
    <property type="entry name" value="DAGKc"/>
    <property type="match status" value="1"/>
</dbReference>
<dbReference type="AlphaFoldDB" id="A0A6A4VLF1"/>
<evidence type="ECO:0000313" key="33">
    <source>
        <dbReference type="Proteomes" id="UP000440578"/>
    </source>
</evidence>
<evidence type="ECO:0000256" key="4">
    <source>
        <dbReference type="ARBA" id="ARBA00005175"/>
    </source>
</evidence>
<comment type="cofactor">
    <cofactor evidence="1">
        <name>Mg(2+)</name>
        <dbReference type="ChEBI" id="CHEBI:18420"/>
    </cofactor>
</comment>
<dbReference type="GO" id="GO:0005758">
    <property type="term" value="C:mitochondrial intermembrane space"/>
    <property type="evidence" value="ECO:0007669"/>
    <property type="project" value="UniProtKB-SubCell"/>
</dbReference>
<evidence type="ECO:0000256" key="15">
    <source>
        <dbReference type="ARBA" id="ARBA00023411"/>
    </source>
</evidence>
<evidence type="ECO:0000313" key="32">
    <source>
        <dbReference type="EMBL" id="KAF0295366.1"/>
    </source>
</evidence>
<keyword evidence="9" id="KW-0999">Mitochondrion inner membrane</keyword>
<evidence type="ECO:0000256" key="6">
    <source>
        <dbReference type="ARBA" id="ARBA00022679"/>
    </source>
</evidence>
<feature type="domain" description="DAGKc" evidence="31">
    <location>
        <begin position="63"/>
        <end position="207"/>
    </location>
</feature>
<feature type="region of interest" description="Disordered" evidence="30">
    <location>
        <begin position="341"/>
        <end position="371"/>
    </location>
</feature>
<comment type="pathway">
    <text evidence="4">Lipid metabolism; glycerolipid metabolism.</text>
</comment>
<evidence type="ECO:0000256" key="25">
    <source>
        <dbReference type="ARBA" id="ARBA00030553"/>
    </source>
</evidence>
<dbReference type="EC" id="2.7.1.138" evidence="22"/>
<evidence type="ECO:0000256" key="1">
    <source>
        <dbReference type="ARBA" id="ARBA00001946"/>
    </source>
</evidence>
<evidence type="ECO:0000256" key="10">
    <source>
        <dbReference type="ARBA" id="ARBA00022840"/>
    </source>
</evidence>
<keyword evidence="11" id="KW-0443">Lipid metabolism</keyword>
<evidence type="ECO:0000256" key="23">
    <source>
        <dbReference type="ARBA" id="ARBA00026098"/>
    </source>
</evidence>
<keyword evidence="12" id="KW-0496">Mitochondrion</keyword>
<evidence type="ECO:0000256" key="19">
    <source>
        <dbReference type="ARBA" id="ARBA00024556"/>
    </source>
</evidence>
<comment type="catalytic activity">
    <reaction evidence="15">
        <text>a 1,2-diacyl-sn-glycerol + ATP = a 1,2-diacyl-sn-glycero-3-phosphate + ADP + H(+)</text>
        <dbReference type="Rhea" id="RHEA:10272"/>
        <dbReference type="ChEBI" id="CHEBI:15378"/>
        <dbReference type="ChEBI" id="CHEBI:17815"/>
        <dbReference type="ChEBI" id="CHEBI:30616"/>
        <dbReference type="ChEBI" id="CHEBI:58608"/>
        <dbReference type="ChEBI" id="CHEBI:456216"/>
        <dbReference type="EC" id="2.7.1.107"/>
    </reaction>
    <physiologicalReaction direction="left-to-right" evidence="15">
        <dbReference type="Rhea" id="RHEA:10273"/>
    </physiologicalReaction>
</comment>
<comment type="similarity">
    <text evidence="21">Belongs to the AGK family.</text>
</comment>
<keyword evidence="10" id="KW-0067">ATP-binding</keyword>
<accession>A0A6A4VLF1</accession>
<dbReference type="GO" id="GO:0046513">
    <property type="term" value="P:ceramide biosynthetic process"/>
    <property type="evidence" value="ECO:0007669"/>
    <property type="project" value="TreeGrafter"/>
</dbReference>
<evidence type="ECO:0000256" key="13">
    <source>
        <dbReference type="ARBA" id="ARBA00023136"/>
    </source>
</evidence>
<dbReference type="GO" id="GO:0046486">
    <property type="term" value="P:glycerolipid metabolic process"/>
    <property type="evidence" value="ECO:0007669"/>
    <property type="project" value="UniProtKB-UniPathway"/>
</dbReference>
<evidence type="ECO:0000256" key="30">
    <source>
        <dbReference type="SAM" id="MobiDB-lite"/>
    </source>
</evidence>
<evidence type="ECO:0000256" key="29">
    <source>
        <dbReference type="ARBA" id="ARBA00048876"/>
    </source>
</evidence>
<name>A0A6A4VLF1_AMPAM</name>
<dbReference type="Pfam" id="PF00781">
    <property type="entry name" value="DAGK_cat"/>
    <property type="match status" value="1"/>
</dbReference>
<comment type="catalytic activity">
    <reaction evidence="29">
        <text>N-(hexanoyl)sphing-4-enine + ATP = N-hexanoylsphing-4-enine 1-phosphate + ADP + H(+)</text>
        <dbReference type="Rhea" id="RHEA:43312"/>
        <dbReference type="ChEBI" id="CHEBI:15378"/>
        <dbReference type="ChEBI" id="CHEBI:30616"/>
        <dbReference type="ChEBI" id="CHEBI:63867"/>
        <dbReference type="ChEBI" id="CHEBI:82959"/>
        <dbReference type="ChEBI" id="CHEBI:456216"/>
    </reaction>
    <physiologicalReaction direction="left-to-right" evidence="29">
        <dbReference type="Rhea" id="RHEA:43313"/>
    </physiologicalReaction>
</comment>
<proteinExistence type="inferred from homology"/>
<dbReference type="EC" id="2.7.1.107" evidence="5"/>
<dbReference type="Proteomes" id="UP000440578">
    <property type="component" value="Unassembled WGS sequence"/>
</dbReference>
<comment type="catalytic activity">
    <reaction evidence="16">
        <text>1-(5Z,8Z,11Z,14Z-eicosatetraenoyl)-sn-glycerol + ATP = 1-(5Z,8Z,11Z,14Z-eicosatetraenoyl)-sn-glycero-3-phosphate + ADP + H(+)</text>
        <dbReference type="Rhea" id="RHEA:43328"/>
        <dbReference type="ChEBI" id="CHEBI:15378"/>
        <dbReference type="ChEBI" id="CHEBI:30616"/>
        <dbReference type="ChEBI" id="CHEBI:34071"/>
        <dbReference type="ChEBI" id="CHEBI:74938"/>
        <dbReference type="ChEBI" id="CHEBI:456216"/>
    </reaction>
    <physiologicalReaction direction="left-to-right" evidence="16">
        <dbReference type="Rhea" id="RHEA:43329"/>
    </physiologicalReaction>
</comment>
<dbReference type="GO" id="GO:0047620">
    <property type="term" value="F:acylglycerol kinase activity"/>
    <property type="evidence" value="ECO:0007669"/>
    <property type="project" value="UniProtKB-EC"/>
</dbReference>
<evidence type="ECO:0000256" key="7">
    <source>
        <dbReference type="ARBA" id="ARBA00022741"/>
    </source>
</evidence>
<dbReference type="InterPro" id="IPR050187">
    <property type="entry name" value="Lipid_Phosphate_FormReg"/>
</dbReference>
<evidence type="ECO:0000256" key="12">
    <source>
        <dbReference type="ARBA" id="ARBA00023128"/>
    </source>
</evidence>
<comment type="catalytic activity">
    <reaction evidence="14">
        <text>1,2-di-(9Z-octadecenoyl)-sn-glycerol + ATP = 1,2-di-(9Z-octadecenoyl)-sn-glycero-3-phosphate + ADP + H(+)</text>
        <dbReference type="Rhea" id="RHEA:40327"/>
        <dbReference type="ChEBI" id="CHEBI:15378"/>
        <dbReference type="ChEBI" id="CHEBI:30616"/>
        <dbReference type="ChEBI" id="CHEBI:52333"/>
        <dbReference type="ChEBI" id="CHEBI:74546"/>
        <dbReference type="ChEBI" id="CHEBI:456216"/>
    </reaction>
    <physiologicalReaction direction="left-to-right" evidence="14">
        <dbReference type="Rhea" id="RHEA:40328"/>
    </physiologicalReaction>
</comment>
<dbReference type="PANTHER" id="PTHR12358:SF31">
    <property type="entry name" value="ACYLGLYCEROL KINASE, MITOCHONDRIAL"/>
    <property type="match status" value="1"/>
</dbReference>
<dbReference type="EC" id="2.7.1.94" evidence="23"/>
<evidence type="ECO:0000256" key="3">
    <source>
        <dbReference type="ARBA" id="ARBA00004637"/>
    </source>
</evidence>
<comment type="catalytic activity">
    <reaction evidence="28">
        <text>a monoacylglycerol + ATP = a monoacyl-sn-glycero-3-phosphate + ADP + H(+)</text>
        <dbReference type="Rhea" id="RHEA:19293"/>
        <dbReference type="ChEBI" id="CHEBI:15378"/>
        <dbReference type="ChEBI" id="CHEBI:17408"/>
        <dbReference type="ChEBI" id="CHEBI:30616"/>
        <dbReference type="ChEBI" id="CHEBI:77589"/>
        <dbReference type="ChEBI" id="CHEBI:456216"/>
        <dbReference type="EC" id="2.7.1.94"/>
    </reaction>
    <physiologicalReaction direction="left-to-right" evidence="28">
        <dbReference type="Rhea" id="RHEA:19294"/>
    </physiologicalReaction>
</comment>
<gene>
    <name evidence="32" type="primary">Agk</name>
    <name evidence="32" type="ORF">FJT64_000613</name>
</gene>
<dbReference type="PANTHER" id="PTHR12358">
    <property type="entry name" value="SPHINGOSINE KINASE"/>
    <property type="match status" value="1"/>
</dbReference>
<protein>
    <recommendedName>
        <fullName evidence="24">Acylglycerol kinase, mitochondrial</fullName>
        <ecNumber evidence="5">2.7.1.107</ecNumber>
        <ecNumber evidence="22">2.7.1.138</ecNumber>
        <ecNumber evidence="23">2.7.1.94</ecNumber>
    </recommendedName>
    <alternativeName>
        <fullName evidence="25">Multiple substrate lipid kinase</fullName>
    </alternativeName>
</protein>
<evidence type="ECO:0000256" key="17">
    <source>
        <dbReference type="ARBA" id="ARBA00024505"/>
    </source>
</evidence>
<dbReference type="Pfam" id="PF19712">
    <property type="entry name" value="AGK_C"/>
    <property type="match status" value="1"/>
</dbReference>
<feature type="compositionally biased region" description="Low complexity" evidence="30">
    <location>
        <begin position="349"/>
        <end position="363"/>
    </location>
</feature>
<comment type="catalytic activity">
    <reaction evidence="26">
        <text>a 2-acylglycerol + ATP = a 2-acyl-sn-glycerol 3-phosphate + ADP + H(+)</text>
        <dbReference type="Rhea" id="RHEA:39847"/>
        <dbReference type="ChEBI" id="CHEBI:15378"/>
        <dbReference type="ChEBI" id="CHEBI:17389"/>
        <dbReference type="ChEBI" id="CHEBI:30616"/>
        <dbReference type="ChEBI" id="CHEBI:64982"/>
        <dbReference type="ChEBI" id="CHEBI:456216"/>
    </reaction>
    <physiologicalReaction direction="left-to-right" evidence="26">
        <dbReference type="Rhea" id="RHEA:39848"/>
    </physiologicalReaction>
</comment>
<sequence length="410" mass="44775">MVMERIVKTAVVLRNNWKKSVFASLCALYGGNYAVGKYREALYMHEICLEAKAFGDAPLPTTAKPRHVTVILNPAANDGKCRAMFDKYCGPLLNLAGLKVGIIKTEKEGQAKDIMEIMDNTDAVIVAGGDGTVAEVVTGLLRRADRAQAVQRLPLALIPLGDTSGSATALLPPGEDSPARRITQATMALVRDTVRPLDAMEVQALETEAEVPGRPVYLLSNITWGAFRDVQARVSKYWYWGGLKERMAYVFAVFKKSAVSEDFSSVDNPDCGVWHRRPVSTIDWSLRTRHAAAEGAGPGLHLRLGPSEMSSSEFISEGWSRMGGSEPSGTERLTVDQVRLVPTPEERSASVTAPTTTDSTSTPAEPPANTRWFGFDGEEFEVRPVLIRLLPRAVRVFTERDTEQTAPVPS</sequence>
<evidence type="ECO:0000256" key="5">
    <source>
        <dbReference type="ARBA" id="ARBA00012133"/>
    </source>
</evidence>
<comment type="catalytic activity">
    <reaction evidence="27">
        <text>an N-acylsphing-4-enine + ATP = an N-acylsphing-4-enine 1-phosphate + ADP + H(+)</text>
        <dbReference type="Rhea" id="RHEA:17929"/>
        <dbReference type="ChEBI" id="CHEBI:15378"/>
        <dbReference type="ChEBI" id="CHEBI:30616"/>
        <dbReference type="ChEBI" id="CHEBI:52639"/>
        <dbReference type="ChEBI" id="CHEBI:57674"/>
        <dbReference type="ChEBI" id="CHEBI:456216"/>
        <dbReference type="EC" id="2.7.1.138"/>
    </reaction>
    <physiologicalReaction direction="left-to-right" evidence="27">
        <dbReference type="Rhea" id="RHEA:17930"/>
    </physiologicalReaction>
</comment>
<evidence type="ECO:0000256" key="2">
    <source>
        <dbReference type="ARBA" id="ARBA00004569"/>
    </source>
</evidence>
<comment type="catalytic activity">
    <reaction evidence="18">
        <text>a 1-acyl-sn-glycerol + ATP = a 1-acyl-sn-glycero-3-phosphate + ADP + H(+)</text>
        <dbReference type="Rhea" id="RHEA:33747"/>
        <dbReference type="ChEBI" id="CHEBI:15378"/>
        <dbReference type="ChEBI" id="CHEBI:30616"/>
        <dbReference type="ChEBI" id="CHEBI:57970"/>
        <dbReference type="ChEBI" id="CHEBI:64683"/>
        <dbReference type="ChEBI" id="CHEBI:456216"/>
    </reaction>
    <physiologicalReaction direction="left-to-right" evidence="18">
        <dbReference type="Rhea" id="RHEA:33748"/>
    </physiologicalReaction>
</comment>
<dbReference type="GO" id="GO:0005524">
    <property type="term" value="F:ATP binding"/>
    <property type="evidence" value="ECO:0007669"/>
    <property type="project" value="UniProtKB-KW"/>
</dbReference>
<evidence type="ECO:0000256" key="21">
    <source>
        <dbReference type="ARBA" id="ARBA00025749"/>
    </source>
</evidence>
<dbReference type="EMBL" id="VIIS01001620">
    <property type="protein sequence ID" value="KAF0295366.1"/>
    <property type="molecule type" value="Genomic_DNA"/>
</dbReference>